<dbReference type="EMBL" id="CAMPGE010022133">
    <property type="protein sequence ID" value="CAI2380200.1"/>
    <property type="molecule type" value="Genomic_DNA"/>
</dbReference>
<proteinExistence type="predicted"/>
<keyword evidence="2" id="KW-1185">Reference proteome</keyword>
<evidence type="ECO:0000313" key="2">
    <source>
        <dbReference type="Proteomes" id="UP001295684"/>
    </source>
</evidence>
<protein>
    <submittedName>
        <fullName evidence="1">Uncharacterized protein</fullName>
    </submittedName>
</protein>
<evidence type="ECO:0000313" key="1">
    <source>
        <dbReference type="EMBL" id="CAI2380200.1"/>
    </source>
</evidence>
<gene>
    <name evidence="1" type="ORF">ECRASSUSDP1_LOCUS21631</name>
</gene>
<accession>A0AAD1XXV9</accession>
<dbReference type="AlphaFoldDB" id="A0AAD1XXV9"/>
<comment type="caution">
    <text evidence="1">The sequence shown here is derived from an EMBL/GenBank/DDBJ whole genome shotgun (WGS) entry which is preliminary data.</text>
</comment>
<organism evidence="1 2">
    <name type="scientific">Euplotes crassus</name>
    <dbReference type="NCBI Taxonomy" id="5936"/>
    <lineage>
        <taxon>Eukaryota</taxon>
        <taxon>Sar</taxon>
        <taxon>Alveolata</taxon>
        <taxon>Ciliophora</taxon>
        <taxon>Intramacronucleata</taxon>
        <taxon>Spirotrichea</taxon>
        <taxon>Hypotrichia</taxon>
        <taxon>Euplotida</taxon>
        <taxon>Euplotidae</taxon>
        <taxon>Moneuplotes</taxon>
    </lineage>
</organism>
<sequence>MHFWKVKNCTLYGCNIICSHPTCYSRKAHFRDRINIIPVISEGILSICYYNCK</sequence>
<name>A0AAD1XXV9_EUPCR</name>
<dbReference type="Proteomes" id="UP001295684">
    <property type="component" value="Unassembled WGS sequence"/>
</dbReference>
<reference evidence="1" key="1">
    <citation type="submission" date="2023-07" db="EMBL/GenBank/DDBJ databases">
        <authorList>
            <consortium name="AG Swart"/>
            <person name="Singh M."/>
            <person name="Singh A."/>
            <person name="Seah K."/>
            <person name="Emmerich C."/>
        </authorList>
    </citation>
    <scope>NUCLEOTIDE SEQUENCE</scope>
    <source>
        <strain evidence="1">DP1</strain>
    </source>
</reference>